<feature type="transmembrane region" description="Helical" evidence="2">
    <location>
        <begin position="12"/>
        <end position="34"/>
    </location>
</feature>
<keyword evidence="2" id="KW-1133">Transmembrane helix</keyword>
<reference evidence="3" key="1">
    <citation type="submission" date="2014-11" db="EMBL/GenBank/DDBJ databases">
        <authorList>
            <person name="Amaro Gonzalez C."/>
        </authorList>
    </citation>
    <scope>NUCLEOTIDE SEQUENCE</scope>
</reference>
<reference evidence="3" key="2">
    <citation type="journal article" date="2015" name="Fish Shellfish Immunol.">
        <title>Early steps in the European eel (Anguilla anguilla)-Vibrio vulnificus interaction in the gills: Role of the RtxA13 toxin.</title>
        <authorList>
            <person name="Callol A."/>
            <person name="Pajuelo D."/>
            <person name="Ebbesson L."/>
            <person name="Teles M."/>
            <person name="MacKenzie S."/>
            <person name="Amaro C."/>
        </authorList>
    </citation>
    <scope>NUCLEOTIDE SEQUENCE</scope>
</reference>
<evidence type="ECO:0000256" key="1">
    <source>
        <dbReference type="SAM" id="MobiDB-lite"/>
    </source>
</evidence>
<feature type="region of interest" description="Disordered" evidence="1">
    <location>
        <begin position="59"/>
        <end position="78"/>
    </location>
</feature>
<evidence type="ECO:0000256" key="2">
    <source>
        <dbReference type="SAM" id="Phobius"/>
    </source>
</evidence>
<keyword evidence="2" id="KW-0812">Transmembrane</keyword>
<name>A0A0E9X638_ANGAN</name>
<dbReference type="EMBL" id="GBXM01010503">
    <property type="protein sequence ID" value="JAH98074.1"/>
    <property type="molecule type" value="Transcribed_RNA"/>
</dbReference>
<organism evidence="3">
    <name type="scientific">Anguilla anguilla</name>
    <name type="common">European freshwater eel</name>
    <name type="synonym">Muraena anguilla</name>
    <dbReference type="NCBI Taxonomy" id="7936"/>
    <lineage>
        <taxon>Eukaryota</taxon>
        <taxon>Metazoa</taxon>
        <taxon>Chordata</taxon>
        <taxon>Craniata</taxon>
        <taxon>Vertebrata</taxon>
        <taxon>Euteleostomi</taxon>
        <taxon>Actinopterygii</taxon>
        <taxon>Neopterygii</taxon>
        <taxon>Teleostei</taxon>
        <taxon>Anguilliformes</taxon>
        <taxon>Anguillidae</taxon>
        <taxon>Anguilla</taxon>
    </lineage>
</organism>
<proteinExistence type="predicted"/>
<keyword evidence="2" id="KW-0472">Membrane</keyword>
<sequence length="78" mass="8988">MTLKLEKSLEVMMVLGVQLLWRDKAILFFLIFVFNNRTRSQSSKDGYSLSTFRHQCHRGVQNAQDRSPCPSETATLPN</sequence>
<evidence type="ECO:0000313" key="3">
    <source>
        <dbReference type="EMBL" id="JAH98074.1"/>
    </source>
</evidence>
<accession>A0A0E9X638</accession>
<feature type="compositionally biased region" description="Polar residues" evidence="1">
    <location>
        <begin position="61"/>
        <end position="78"/>
    </location>
</feature>
<protein>
    <submittedName>
        <fullName evidence="3">Uncharacterized protein</fullName>
    </submittedName>
</protein>
<dbReference type="AlphaFoldDB" id="A0A0E9X638"/>